<evidence type="ECO:0000313" key="1">
    <source>
        <dbReference type="EMBL" id="CAH9417844.1"/>
    </source>
</evidence>
<evidence type="ECO:0000313" key="2">
    <source>
        <dbReference type="Proteomes" id="UP001154015"/>
    </source>
</evidence>
<sequence length="66" mass="7094">MCAALPGSVSLLKQVMERVRPSRVLTVRFHQLPVPAPDMGMRGPECGEVVDGERPAGGGRRAVRVL</sequence>
<organism evidence="1 2">
    <name type="scientific">Streptomyces globisporus</name>
    <dbReference type="NCBI Taxonomy" id="1908"/>
    <lineage>
        <taxon>Bacteria</taxon>
        <taxon>Bacillati</taxon>
        <taxon>Actinomycetota</taxon>
        <taxon>Actinomycetes</taxon>
        <taxon>Kitasatosporales</taxon>
        <taxon>Streptomycetaceae</taxon>
        <taxon>Streptomyces</taxon>
    </lineage>
</organism>
<protein>
    <submittedName>
        <fullName evidence="1">Uncharacterized protein</fullName>
    </submittedName>
</protein>
<gene>
    <name evidence="1" type="ORF">SGL43_04891</name>
</gene>
<comment type="caution">
    <text evidence="1">The sequence shown here is derived from an EMBL/GenBank/DDBJ whole genome shotgun (WGS) entry which is preliminary data.</text>
</comment>
<proteinExistence type="predicted"/>
<dbReference type="Proteomes" id="UP001154015">
    <property type="component" value="Unassembled WGS sequence"/>
</dbReference>
<reference evidence="1" key="1">
    <citation type="submission" date="2022-03" db="EMBL/GenBank/DDBJ databases">
        <authorList>
            <person name="Leyn A S."/>
        </authorList>
    </citation>
    <scope>NUCLEOTIDE SEQUENCE</scope>
    <source>
        <strain evidence="1">Streptomyces globisporus 4-3</strain>
    </source>
</reference>
<dbReference type="EMBL" id="CAKXYP010000014">
    <property type="protein sequence ID" value="CAH9417844.1"/>
    <property type="molecule type" value="Genomic_DNA"/>
</dbReference>
<keyword evidence="2" id="KW-1185">Reference proteome</keyword>
<name>A0ABM9H2L6_STRGL</name>
<accession>A0ABM9H2L6</accession>